<evidence type="ECO:0000313" key="3">
    <source>
        <dbReference type="EMBL" id="CAF3818352.1"/>
    </source>
</evidence>
<dbReference type="Proteomes" id="UP000681967">
    <property type="component" value="Unassembled WGS sequence"/>
</dbReference>
<comment type="caution">
    <text evidence="2">The sequence shown here is derived from an EMBL/GenBank/DDBJ whole genome shotgun (WGS) entry which is preliminary data.</text>
</comment>
<evidence type="ECO:0000313" key="2">
    <source>
        <dbReference type="EMBL" id="CAF1249711.1"/>
    </source>
</evidence>
<dbReference type="EMBL" id="CAJNOV010006513">
    <property type="protein sequence ID" value="CAF1249711.1"/>
    <property type="molecule type" value="Genomic_DNA"/>
</dbReference>
<evidence type="ECO:0000256" key="1">
    <source>
        <dbReference type="SAM" id="MobiDB-lite"/>
    </source>
</evidence>
<feature type="region of interest" description="Disordered" evidence="1">
    <location>
        <begin position="1"/>
        <end position="22"/>
    </location>
</feature>
<feature type="region of interest" description="Disordered" evidence="1">
    <location>
        <begin position="69"/>
        <end position="101"/>
    </location>
</feature>
<sequence length="137" mass="16073">MRIHQSFMQQQQQPPPPPPRLRTTTRIMMILLRRNSKRKLASRVRLGGTREVSHRAVYRVGCWHWSLAGGVSSNDSERRNVDQHQERKQHTQNQVGQADGLGWERVAQMEQQERQRDSTFRHVHIFSLCYRGGSETC</sequence>
<dbReference type="EMBL" id="CAJOBH010000802">
    <property type="protein sequence ID" value="CAF3818352.1"/>
    <property type="molecule type" value="Genomic_DNA"/>
</dbReference>
<dbReference type="AlphaFoldDB" id="A0A814ZXC3"/>
<protein>
    <submittedName>
        <fullName evidence="2">Uncharacterized protein</fullName>
    </submittedName>
</protein>
<reference evidence="2" key="1">
    <citation type="submission" date="2021-02" db="EMBL/GenBank/DDBJ databases">
        <authorList>
            <person name="Nowell W R."/>
        </authorList>
    </citation>
    <scope>NUCLEOTIDE SEQUENCE</scope>
</reference>
<dbReference type="Proteomes" id="UP000663855">
    <property type="component" value="Unassembled WGS sequence"/>
</dbReference>
<evidence type="ECO:0000313" key="4">
    <source>
        <dbReference type="Proteomes" id="UP000663855"/>
    </source>
</evidence>
<name>A0A814ZXC3_9BILA</name>
<accession>A0A814ZXC3</accession>
<organism evidence="2 4">
    <name type="scientific">Rotaria magnacalcarata</name>
    <dbReference type="NCBI Taxonomy" id="392030"/>
    <lineage>
        <taxon>Eukaryota</taxon>
        <taxon>Metazoa</taxon>
        <taxon>Spiralia</taxon>
        <taxon>Gnathifera</taxon>
        <taxon>Rotifera</taxon>
        <taxon>Eurotatoria</taxon>
        <taxon>Bdelloidea</taxon>
        <taxon>Philodinida</taxon>
        <taxon>Philodinidae</taxon>
        <taxon>Rotaria</taxon>
    </lineage>
</organism>
<proteinExistence type="predicted"/>
<feature type="compositionally biased region" description="Basic and acidic residues" evidence="1">
    <location>
        <begin position="75"/>
        <end position="89"/>
    </location>
</feature>
<gene>
    <name evidence="3" type="ORF">BYL167_LOCUS3955</name>
    <name evidence="2" type="ORF">CJN711_LOCUS14426</name>
</gene>